<dbReference type="Proteomes" id="UP000218231">
    <property type="component" value="Unassembled WGS sequence"/>
</dbReference>
<gene>
    <name evidence="3" type="ORF">WR25_23354</name>
</gene>
<evidence type="ECO:0000313" key="3">
    <source>
        <dbReference type="EMBL" id="PAV67986.1"/>
    </source>
</evidence>
<comment type="caution">
    <text evidence="3">The sequence shown here is derived from an EMBL/GenBank/DDBJ whole genome shotgun (WGS) entry which is preliminary data.</text>
</comment>
<reference evidence="3 4" key="1">
    <citation type="journal article" date="2017" name="Curr. Biol.">
        <title>Genome architecture and evolution of a unichromosomal asexual nematode.</title>
        <authorList>
            <person name="Fradin H."/>
            <person name="Zegar C."/>
            <person name="Gutwein M."/>
            <person name="Lucas J."/>
            <person name="Kovtun M."/>
            <person name="Corcoran D."/>
            <person name="Baugh L.R."/>
            <person name="Kiontke K."/>
            <person name="Gunsalus K."/>
            <person name="Fitch D.H."/>
            <person name="Piano F."/>
        </authorList>
    </citation>
    <scope>NUCLEOTIDE SEQUENCE [LARGE SCALE GENOMIC DNA]</scope>
    <source>
        <strain evidence="3">PF1309</strain>
    </source>
</reference>
<feature type="compositionally biased region" description="Low complexity" evidence="1">
    <location>
        <begin position="182"/>
        <end position="193"/>
    </location>
</feature>
<protein>
    <submittedName>
        <fullName evidence="3">Uncharacterized protein</fullName>
    </submittedName>
</protein>
<dbReference type="AlphaFoldDB" id="A0A2A2K1W0"/>
<feature type="region of interest" description="Disordered" evidence="1">
    <location>
        <begin position="182"/>
        <end position="215"/>
    </location>
</feature>
<proteinExistence type="predicted"/>
<evidence type="ECO:0000313" key="4">
    <source>
        <dbReference type="Proteomes" id="UP000218231"/>
    </source>
</evidence>
<accession>A0A2A2K1W0</accession>
<evidence type="ECO:0000256" key="1">
    <source>
        <dbReference type="SAM" id="MobiDB-lite"/>
    </source>
</evidence>
<name>A0A2A2K1W0_9BILA</name>
<feature type="region of interest" description="Disordered" evidence="1">
    <location>
        <begin position="147"/>
        <end position="170"/>
    </location>
</feature>
<organism evidence="3 4">
    <name type="scientific">Diploscapter pachys</name>
    <dbReference type="NCBI Taxonomy" id="2018661"/>
    <lineage>
        <taxon>Eukaryota</taxon>
        <taxon>Metazoa</taxon>
        <taxon>Ecdysozoa</taxon>
        <taxon>Nematoda</taxon>
        <taxon>Chromadorea</taxon>
        <taxon>Rhabditida</taxon>
        <taxon>Rhabditina</taxon>
        <taxon>Rhabditomorpha</taxon>
        <taxon>Rhabditoidea</taxon>
        <taxon>Rhabditidae</taxon>
        <taxon>Diploscapter</taxon>
    </lineage>
</organism>
<feature type="chain" id="PRO_5012652133" evidence="2">
    <location>
        <begin position="16"/>
        <end position="489"/>
    </location>
</feature>
<dbReference type="OrthoDB" id="5827518at2759"/>
<feature type="compositionally biased region" description="Pro residues" evidence="1">
    <location>
        <begin position="194"/>
        <end position="204"/>
    </location>
</feature>
<keyword evidence="4" id="KW-1185">Reference proteome</keyword>
<keyword evidence="2" id="KW-0732">Signal</keyword>
<evidence type="ECO:0000256" key="2">
    <source>
        <dbReference type="SAM" id="SignalP"/>
    </source>
</evidence>
<feature type="signal peptide" evidence="2">
    <location>
        <begin position="1"/>
        <end position="15"/>
    </location>
</feature>
<sequence length="489" mass="55528">MYRLLYLLFLSTVYAVEKKEIKDPKEKIVSFNKYGLQFTDEVAFSNPQSLNYEDAVDDEEATFGDAYDENLGLLPQYMLHRHGIDKGWVHVPIFPKKGISWSTTPLPAALNDNREWGFTTRLPPEPPVISNDWDRAAETELRKDPSDNYFNGWRRTDQESTPPPWHPPATVRWILVPSTTEAPITTTTTTTPETAPPTPEPEPSPMRETGPSNFEHLPRVTPGLDGFQSRETFASQSQTAPTQSPVQEPSASVFTVNNNFFQPTTTQETTTEPTTTEGTTVPAWVTRRRLFFNTFPTTIPPWVTRQHRLFFTTTPATTTYRPEPSTVGQFMNVRNFFPLKFTEPPRTYTPAPTTRYQPPVSQYRSLPKVYRLPNTYLVRTSPEERTTPELTTEAHTTRTYYRNGIKTVWGMRRGGNTAAPKPMIIRPPGQYHGPTFNCRILNPATDGVASPQHDHSCPMSYQNVIRKAVLWDSSTLVDGATPIPLKFKN</sequence>
<dbReference type="EMBL" id="LIAE01009853">
    <property type="protein sequence ID" value="PAV67986.1"/>
    <property type="molecule type" value="Genomic_DNA"/>
</dbReference>